<dbReference type="PANTHER" id="PTHR44591:SF3">
    <property type="entry name" value="RESPONSE REGULATORY DOMAIN-CONTAINING PROTEIN"/>
    <property type="match status" value="1"/>
</dbReference>
<feature type="domain" description="GGDEF" evidence="4">
    <location>
        <begin position="30"/>
        <end position="155"/>
    </location>
</feature>
<protein>
    <submittedName>
        <fullName evidence="5">Diguanylate cyclase (GGDEF) domain-containing protein</fullName>
    </submittedName>
</protein>
<organism evidence="5 6">
    <name type="scientific">Alkalispirochaeta americana</name>
    <dbReference type="NCBI Taxonomy" id="159291"/>
    <lineage>
        <taxon>Bacteria</taxon>
        <taxon>Pseudomonadati</taxon>
        <taxon>Spirochaetota</taxon>
        <taxon>Spirochaetia</taxon>
        <taxon>Spirochaetales</taxon>
        <taxon>Spirochaetaceae</taxon>
        <taxon>Alkalispirochaeta</taxon>
    </lineage>
</organism>
<evidence type="ECO:0000259" key="3">
    <source>
        <dbReference type="PROSITE" id="PS50110"/>
    </source>
</evidence>
<sequence length="294" mass="32666">MNDIQCPTTGLPAGSALEKAIQNLVEHNTSNGWILFIHVDRIEYINTFYTRKEGDETLYRIAQILSRIESSHLYRFAGPIFVMTLTGNTAKALDVAEQLRRAVGDSTELIENLTVSIGLVAADEAESAMKIQDIALDRLKTARRRGGNTICAISHSDEDSEYSSKTVLLVDPESDMLTVLIREIENKGFSVITAQDGLEALQVVSQISPDVIISELTVPKLGGFELRARLRQSEELGAIPFVLLSHRWNDELIREASSLRILHYHQKPLSAVHIAELVKNLAVGRFREEESGCV</sequence>
<dbReference type="PROSITE" id="PS50887">
    <property type="entry name" value="GGDEF"/>
    <property type="match status" value="1"/>
</dbReference>
<dbReference type="PANTHER" id="PTHR44591">
    <property type="entry name" value="STRESS RESPONSE REGULATOR PROTEIN 1"/>
    <property type="match status" value="1"/>
</dbReference>
<evidence type="ECO:0000256" key="2">
    <source>
        <dbReference type="PROSITE-ProRule" id="PRU00169"/>
    </source>
</evidence>
<dbReference type="InterPro" id="IPR043128">
    <property type="entry name" value="Rev_trsase/Diguanyl_cyclase"/>
</dbReference>
<reference evidence="5 6" key="1">
    <citation type="submission" date="2017-01" db="EMBL/GenBank/DDBJ databases">
        <authorList>
            <person name="Mah S.A."/>
            <person name="Swanson W.J."/>
            <person name="Moy G.W."/>
            <person name="Vacquier V.D."/>
        </authorList>
    </citation>
    <scope>NUCLEOTIDE SEQUENCE [LARGE SCALE GENOMIC DNA]</scope>
    <source>
        <strain evidence="5 6">ASpG1</strain>
    </source>
</reference>
<dbReference type="InterPro" id="IPR011006">
    <property type="entry name" value="CheY-like_superfamily"/>
</dbReference>
<dbReference type="SUPFAM" id="SSF52172">
    <property type="entry name" value="CheY-like"/>
    <property type="match status" value="1"/>
</dbReference>
<proteinExistence type="predicted"/>
<dbReference type="SMART" id="SM00448">
    <property type="entry name" value="REC"/>
    <property type="match status" value="1"/>
</dbReference>
<keyword evidence="6" id="KW-1185">Reference proteome</keyword>
<comment type="caution">
    <text evidence="2">Lacks conserved residue(s) required for the propagation of feature annotation.</text>
</comment>
<evidence type="ECO:0000259" key="4">
    <source>
        <dbReference type="PROSITE" id="PS50887"/>
    </source>
</evidence>
<keyword evidence="1" id="KW-0597">Phosphoprotein</keyword>
<dbReference type="InterPro" id="IPR001789">
    <property type="entry name" value="Sig_transdc_resp-reg_receiver"/>
</dbReference>
<feature type="domain" description="Response regulatory" evidence="3">
    <location>
        <begin position="166"/>
        <end position="282"/>
    </location>
</feature>
<dbReference type="STRING" id="159291.SAMN05920897_10691"/>
<dbReference type="CDD" id="cd00156">
    <property type="entry name" value="REC"/>
    <property type="match status" value="1"/>
</dbReference>
<dbReference type="EMBL" id="FTMS01000006">
    <property type="protein sequence ID" value="SIQ27572.1"/>
    <property type="molecule type" value="Genomic_DNA"/>
</dbReference>
<dbReference type="InterPro" id="IPR000160">
    <property type="entry name" value="GGDEF_dom"/>
</dbReference>
<dbReference type="PROSITE" id="PS50110">
    <property type="entry name" value="RESPONSE_REGULATORY"/>
    <property type="match status" value="1"/>
</dbReference>
<dbReference type="Pfam" id="PF00990">
    <property type="entry name" value="GGDEF"/>
    <property type="match status" value="1"/>
</dbReference>
<dbReference type="GO" id="GO:0000160">
    <property type="term" value="P:phosphorelay signal transduction system"/>
    <property type="evidence" value="ECO:0007669"/>
    <property type="project" value="InterPro"/>
</dbReference>
<dbReference type="AlphaFoldDB" id="A0A1N6RFV8"/>
<dbReference type="InterPro" id="IPR029787">
    <property type="entry name" value="Nucleotide_cyclase"/>
</dbReference>
<gene>
    <name evidence="5" type="ORF">SAMN05920897_10691</name>
</gene>
<dbReference type="RefSeq" id="WP_076488374.1">
    <property type="nucleotide sequence ID" value="NZ_FTMS01000006.1"/>
</dbReference>
<evidence type="ECO:0000313" key="5">
    <source>
        <dbReference type="EMBL" id="SIQ27572.1"/>
    </source>
</evidence>
<dbReference type="SMART" id="SM00267">
    <property type="entry name" value="GGDEF"/>
    <property type="match status" value="1"/>
</dbReference>
<dbReference type="Pfam" id="PF00072">
    <property type="entry name" value="Response_reg"/>
    <property type="match status" value="1"/>
</dbReference>
<dbReference type="Gene3D" id="3.40.50.2300">
    <property type="match status" value="1"/>
</dbReference>
<dbReference type="NCBIfam" id="TIGR00254">
    <property type="entry name" value="GGDEF"/>
    <property type="match status" value="1"/>
</dbReference>
<dbReference type="Proteomes" id="UP000186400">
    <property type="component" value="Unassembled WGS sequence"/>
</dbReference>
<dbReference type="OrthoDB" id="341603at2"/>
<evidence type="ECO:0000313" key="6">
    <source>
        <dbReference type="Proteomes" id="UP000186400"/>
    </source>
</evidence>
<dbReference type="Gene3D" id="3.30.70.270">
    <property type="match status" value="1"/>
</dbReference>
<accession>A0A1N6RFV8</accession>
<name>A0A1N6RFV8_9SPIO</name>
<dbReference type="SUPFAM" id="SSF55073">
    <property type="entry name" value="Nucleotide cyclase"/>
    <property type="match status" value="1"/>
</dbReference>
<evidence type="ECO:0000256" key="1">
    <source>
        <dbReference type="ARBA" id="ARBA00022553"/>
    </source>
</evidence>
<dbReference type="InterPro" id="IPR050595">
    <property type="entry name" value="Bact_response_regulator"/>
</dbReference>